<dbReference type="OrthoDB" id="7029557at2"/>
<dbReference type="AlphaFoldDB" id="A0A1E5IW68"/>
<comment type="caution">
    <text evidence="3">The sequence shown here is derived from an EMBL/GenBank/DDBJ whole genome shotgun (WGS) entry which is preliminary data.</text>
</comment>
<keyword evidence="1" id="KW-0472">Membrane</keyword>
<keyword evidence="5" id="KW-1185">Reference proteome</keyword>
<evidence type="ECO:0000313" key="3">
    <source>
        <dbReference type="EMBL" id="OEG74764.1"/>
    </source>
</evidence>
<accession>A0A1E5IW68</accession>
<name>A0A1E5IW68_SHECO</name>
<keyword evidence="1" id="KW-1133">Transmembrane helix</keyword>
<dbReference type="EMBL" id="MCBT01000015">
    <property type="protein sequence ID" value="OEG74764.1"/>
    <property type="molecule type" value="Genomic_DNA"/>
</dbReference>
<dbReference type="Proteomes" id="UP000095230">
    <property type="component" value="Unassembled WGS sequence"/>
</dbReference>
<feature type="transmembrane region" description="Helical" evidence="1">
    <location>
        <begin position="69"/>
        <end position="93"/>
    </location>
</feature>
<reference evidence="2 5" key="2">
    <citation type="submission" date="2021-05" db="EMBL/GenBank/DDBJ databases">
        <title>Molecular characterization for Shewanella algae harboring chromosomal blaOXA-55-like strains isolated from clinical and environment sample.</title>
        <authorList>
            <person name="Ohama Y."/>
            <person name="Aoki K."/>
            <person name="Harada S."/>
            <person name="Moriya K."/>
            <person name="Ishii Y."/>
            <person name="Tateda K."/>
        </authorList>
    </citation>
    <scope>NUCLEOTIDE SEQUENCE [LARGE SCALE GENOMIC DNA]</scope>
    <source>
        <strain evidence="2 5">MBTL60-118</strain>
    </source>
</reference>
<evidence type="ECO:0000256" key="1">
    <source>
        <dbReference type="SAM" id="Phobius"/>
    </source>
</evidence>
<evidence type="ECO:0000313" key="4">
    <source>
        <dbReference type="Proteomes" id="UP000095230"/>
    </source>
</evidence>
<reference evidence="3 4" key="1">
    <citation type="submission" date="2016-07" db="EMBL/GenBank/DDBJ databases">
        <title>Whole-genome of two Shewanella species isolated from a digestive organ of sea cucumber Apostichopus japonicus Selenka 1867.</title>
        <authorList>
            <person name="Hong H.-H."/>
            <person name="Choi H."/>
            <person name="Cheon S."/>
            <person name="Oh J.-S."/>
            <person name="Lee H.-G."/>
            <person name="Park C."/>
        </authorList>
    </citation>
    <scope>NUCLEOTIDE SEQUENCE [LARGE SCALE GENOMIC DNA]</scope>
    <source>
        <strain evidence="3 4">CSB03KR</strain>
    </source>
</reference>
<evidence type="ECO:0000313" key="5">
    <source>
        <dbReference type="Proteomes" id="UP000773469"/>
    </source>
</evidence>
<keyword evidence="1" id="KW-0812">Transmembrane</keyword>
<gene>
    <name evidence="3" type="ORF">BEL05_01525</name>
    <name evidence="2" type="ORF">TUM3794_38370</name>
</gene>
<dbReference type="Proteomes" id="UP000773469">
    <property type="component" value="Unassembled WGS sequence"/>
</dbReference>
<organism evidence="3 4">
    <name type="scientific">Shewanella colwelliana</name>
    <name type="common">Alteromonas colwelliana</name>
    <dbReference type="NCBI Taxonomy" id="23"/>
    <lineage>
        <taxon>Bacteria</taxon>
        <taxon>Pseudomonadati</taxon>
        <taxon>Pseudomonadota</taxon>
        <taxon>Gammaproteobacteria</taxon>
        <taxon>Alteromonadales</taxon>
        <taxon>Shewanellaceae</taxon>
        <taxon>Shewanella</taxon>
    </lineage>
</organism>
<dbReference type="EMBL" id="BPEU01000038">
    <property type="protein sequence ID" value="GIU46236.1"/>
    <property type="molecule type" value="Genomic_DNA"/>
</dbReference>
<sequence length="96" mass="9899">MVLSIVSLVLTFGLLIVAGVLEATTPGGMNEESIEAIVVGLLLFAFIGTALIATGLGIAGLCQKQRKKIFAILGTIFSLVTVVSTVSLISFGMTID</sequence>
<proteinExistence type="predicted"/>
<evidence type="ECO:0000313" key="2">
    <source>
        <dbReference type="EMBL" id="GIU46236.1"/>
    </source>
</evidence>
<feature type="transmembrane region" description="Helical" evidence="1">
    <location>
        <begin position="39"/>
        <end position="62"/>
    </location>
</feature>
<protein>
    <submittedName>
        <fullName evidence="3">Uncharacterized protein</fullName>
    </submittedName>
</protein>